<reference evidence="2" key="1">
    <citation type="submission" date="2015-04" db="UniProtKB">
        <authorList>
            <consortium name="EnsemblPlants"/>
        </authorList>
    </citation>
    <scope>IDENTIFICATION</scope>
</reference>
<dbReference type="HOGENOM" id="CLU_2458649_0_0_1"/>
<feature type="compositionally biased region" description="Low complexity" evidence="1">
    <location>
        <begin position="60"/>
        <end position="69"/>
    </location>
</feature>
<feature type="compositionally biased region" description="Low complexity" evidence="1">
    <location>
        <begin position="11"/>
        <end position="29"/>
    </location>
</feature>
<protein>
    <submittedName>
        <fullName evidence="2">Uncharacterized protein</fullName>
    </submittedName>
</protein>
<proteinExistence type="predicted"/>
<dbReference type="Proteomes" id="UP000026962">
    <property type="component" value="Chromosome 5"/>
</dbReference>
<organism evidence="2">
    <name type="scientific">Oryza punctata</name>
    <name type="common">Red rice</name>
    <dbReference type="NCBI Taxonomy" id="4537"/>
    <lineage>
        <taxon>Eukaryota</taxon>
        <taxon>Viridiplantae</taxon>
        <taxon>Streptophyta</taxon>
        <taxon>Embryophyta</taxon>
        <taxon>Tracheophyta</taxon>
        <taxon>Spermatophyta</taxon>
        <taxon>Magnoliopsida</taxon>
        <taxon>Liliopsida</taxon>
        <taxon>Poales</taxon>
        <taxon>Poaceae</taxon>
        <taxon>BOP clade</taxon>
        <taxon>Oryzoideae</taxon>
        <taxon>Oryzeae</taxon>
        <taxon>Oryzinae</taxon>
        <taxon>Oryza</taxon>
    </lineage>
</organism>
<dbReference type="Gramene" id="OPUNC05G04590.1">
    <property type="protein sequence ID" value="OPUNC05G04590.1"/>
    <property type="gene ID" value="OPUNC05G04590"/>
</dbReference>
<evidence type="ECO:0000313" key="2">
    <source>
        <dbReference type="EnsemblPlants" id="OPUNC05G04590.1"/>
    </source>
</evidence>
<feature type="region of interest" description="Disordered" evidence="1">
    <location>
        <begin position="52"/>
        <end position="71"/>
    </location>
</feature>
<evidence type="ECO:0000313" key="3">
    <source>
        <dbReference type="Proteomes" id="UP000026962"/>
    </source>
</evidence>
<reference evidence="2" key="2">
    <citation type="submission" date="2018-05" db="EMBL/GenBank/DDBJ databases">
        <title>OpunRS2 (Oryza punctata Reference Sequence Version 2).</title>
        <authorList>
            <person name="Zhang J."/>
            <person name="Kudrna D."/>
            <person name="Lee S."/>
            <person name="Talag J."/>
            <person name="Welchert J."/>
            <person name="Wing R.A."/>
        </authorList>
    </citation>
    <scope>NUCLEOTIDE SEQUENCE [LARGE SCALE GENOMIC DNA]</scope>
</reference>
<dbReference type="AlphaFoldDB" id="A0A0E0KZ32"/>
<accession>A0A0E0KZ32</accession>
<feature type="compositionally biased region" description="Pro residues" evidence="1">
    <location>
        <begin position="1"/>
        <end position="10"/>
    </location>
</feature>
<dbReference type="EnsemblPlants" id="OPUNC05G04590.1">
    <property type="protein sequence ID" value="OPUNC05G04590.1"/>
    <property type="gene ID" value="OPUNC05G04590"/>
</dbReference>
<name>A0A0E0KZ32_ORYPU</name>
<keyword evidence="3" id="KW-1185">Reference proteome</keyword>
<evidence type="ECO:0000256" key="1">
    <source>
        <dbReference type="SAM" id="MobiDB-lite"/>
    </source>
</evidence>
<feature type="region of interest" description="Disordered" evidence="1">
    <location>
        <begin position="1"/>
        <end position="40"/>
    </location>
</feature>
<sequence>MRTPPPPPPLTSSAGAASLPPSPRSAAPGTPRSLLSPSPLVWRKKCTQRRTLRSAATSFSVRPPRVSPKSSKDLEGPAIFFYYLIQIQI</sequence>